<name>A0A3B4T9C6_SERDU</name>
<dbReference type="GeneTree" id="ENSGT00940000163989"/>
<evidence type="ECO:0000256" key="2">
    <source>
        <dbReference type="ARBA" id="ARBA00022737"/>
    </source>
</evidence>
<dbReference type="AlphaFoldDB" id="A0A3B4T9C6"/>
<feature type="domain" description="HECT" evidence="6">
    <location>
        <begin position="722"/>
        <end position="1021"/>
    </location>
</feature>
<dbReference type="InterPro" id="IPR035983">
    <property type="entry name" value="Hect_E3_ubiquitin_ligase"/>
</dbReference>
<keyword evidence="8" id="KW-1185">Reference proteome</keyword>
<dbReference type="Gene3D" id="3.90.1750.10">
    <property type="entry name" value="Hect, E3 ligase catalytic domains"/>
    <property type="match status" value="1"/>
</dbReference>
<dbReference type="CDD" id="cd00078">
    <property type="entry name" value="HECTc"/>
    <property type="match status" value="1"/>
</dbReference>
<feature type="repeat" description="RCC1" evidence="5">
    <location>
        <begin position="162"/>
        <end position="214"/>
    </location>
</feature>
<dbReference type="Gene3D" id="2.130.10.30">
    <property type="entry name" value="Regulator of chromosome condensation 1/beta-lactamase-inhibitor protein II"/>
    <property type="match status" value="2"/>
</dbReference>
<feature type="repeat" description="RCC1" evidence="5">
    <location>
        <begin position="269"/>
        <end position="319"/>
    </location>
</feature>
<accession>A0A3B4T9C6</accession>
<feature type="repeat" description="RCC1" evidence="5">
    <location>
        <begin position="60"/>
        <end position="109"/>
    </location>
</feature>
<dbReference type="PROSITE" id="PS00626">
    <property type="entry name" value="RCC1_2"/>
    <property type="match status" value="2"/>
</dbReference>
<evidence type="ECO:0000256" key="5">
    <source>
        <dbReference type="PROSITE-ProRule" id="PRU00235"/>
    </source>
</evidence>
<dbReference type="PRINTS" id="PR00633">
    <property type="entry name" value="RCCNDNSATION"/>
</dbReference>
<evidence type="ECO:0000256" key="3">
    <source>
        <dbReference type="ARBA" id="ARBA00022786"/>
    </source>
</evidence>
<dbReference type="Proteomes" id="UP000261420">
    <property type="component" value="Unplaced"/>
</dbReference>
<keyword evidence="1" id="KW-0808">Transferase</keyword>
<dbReference type="InterPro" id="IPR058923">
    <property type="entry name" value="RCC1-like_dom"/>
</dbReference>
<dbReference type="Gene3D" id="3.30.2160.10">
    <property type="entry name" value="Hect, E3 ligase catalytic domain"/>
    <property type="match status" value="1"/>
</dbReference>
<evidence type="ECO:0000256" key="1">
    <source>
        <dbReference type="ARBA" id="ARBA00022679"/>
    </source>
</evidence>
<dbReference type="InterPro" id="IPR051709">
    <property type="entry name" value="Ub-ligase/GTPase-reg"/>
</dbReference>
<keyword evidence="2" id="KW-0677">Repeat</keyword>
<dbReference type="OMA" id="KHKAYLM"/>
<dbReference type="Pfam" id="PF25390">
    <property type="entry name" value="WD40_RLD"/>
    <property type="match status" value="1"/>
</dbReference>
<organism evidence="7 8">
    <name type="scientific">Seriola dumerili</name>
    <name type="common">Greater amberjack</name>
    <name type="synonym">Caranx dumerili</name>
    <dbReference type="NCBI Taxonomy" id="41447"/>
    <lineage>
        <taxon>Eukaryota</taxon>
        <taxon>Metazoa</taxon>
        <taxon>Chordata</taxon>
        <taxon>Craniata</taxon>
        <taxon>Vertebrata</taxon>
        <taxon>Euteleostomi</taxon>
        <taxon>Actinopterygii</taxon>
        <taxon>Neopterygii</taxon>
        <taxon>Teleostei</taxon>
        <taxon>Neoteleostei</taxon>
        <taxon>Acanthomorphata</taxon>
        <taxon>Carangaria</taxon>
        <taxon>Carangiformes</taxon>
        <taxon>Carangidae</taxon>
        <taxon>Seriola</taxon>
    </lineage>
</organism>
<evidence type="ECO:0000259" key="6">
    <source>
        <dbReference type="PROSITE" id="PS50237"/>
    </source>
</evidence>
<protein>
    <submittedName>
        <fullName evidence="7">E3 ISG15--protein ligase HERC5-like</fullName>
    </submittedName>
</protein>
<dbReference type="SUPFAM" id="SSF56204">
    <property type="entry name" value="Hect, E3 ligase catalytic domain"/>
    <property type="match status" value="1"/>
</dbReference>
<reference evidence="7" key="1">
    <citation type="submission" date="2025-08" db="UniProtKB">
        <authorList>
            <consortium name="Ensembl"/>
        </authorList>
    </citation>
    <scope>IDENTIFICATION</scope>
</reference>
<dbReference type="STRING" id="41447.ENSSDUP00000002709"/>
<feature type="repeat" description="RCC1" evidence="5">
    <location>
        <begin position="215"/>
        <end position="268"/>
    </location>
</feature>
<dbReference type="PANTHER" id="PTHR45622:SF11">
    <property type="entry name" value="E3 UBIQUITIN-PROTEIN LIGASE HERC6-RELATED"/>
    <property type="match status" value="1"/>
</dbReference>
<dbReference type="GeneID" id="111224034"/>
<keyword evidence="3 4" id="KW-0833">Ubl conjugation pathway</keyword>
<dbReference type="RefSeq" id="XP_022604120.1">
    <property type="nucleotide sequence ID" value="XM_022748399.1"/>
</dbReference>
<dbReference type="PROSITE" id="PS50237">
    <property type="entry name" value="HECT"/>
    <property type="match status" value="1"/>
</dbReference>
<dbReference type="FunFam" id="3.30.2410.10:FF:000003">
    <property type="entry name" value="probable E3 ubiquitin-protein ligase HERC4 isoform X1"/>
    <property type="match status" value="1"/>
</dbReference>
<dbReference type="KEGG" id="sdu:111224034"/>
<dbReference type="GO" id="GO:0061630">
    <property type="term" value="F:ubiquitin protein ligase activity"/>
    <property type="evidence" value="ECO:0007669"/>
    <property type="project" value="TreeGrafter"/>
</dbReference>
<dbReference type="PANTHER" id="PTHR45622">
    <property type="entry name" value="UBIQUITIN-PROTEIN LIGASE E3A-RELATED"/>
    <property type="match status" value="1"/>
</dbReference>
<dbReference type="Pfam" id="PF00632">
    <property type="entry name" value="HECT"/>
    <property type="match status" value="1"/>
</dbReference>
<feature type="repeat" description="RCC1" evidence="5">
    <location>
        <begin position="110"/>
        <end position="161"/>
    </location>
</feature>
<feature type="repeat" description="RCC1" evidence="5">
    <location>
        <begin position="320"/>
        <end position="378"/>
    </location>
</feature>
<feature type="repeat" description="RCC1" evidence="5">
    <location>
        <begin position="13"/>
        <end position="59"/>
    </location>
</feature>
<feature type="active site" description="Glycyl thioester intermediate" evidence="4">
    <location>
        <position position="989"/>
    </location>
</feature>
<sequence>MYTDHFGPGENMVQLHCWGDSSSGQFGPATALSPVSWTVSGVITNIFCGDQHTLFLTRDGGVLSCGKNSQGQLGRKKCKDGKTPGRVEGLGDVVTMACGQDHCLAVCASGKVFSWGAAEDGQLGINPSCNNFRPSQVPIPLPVPVIQVACGNSHSLALTKGGDVFSWGLNSHGQLGLGKNVSLQYTPVLVCALSGVAVTQIAAGATHTLFLTLPGLVYCCGANKSGQLGLNRVDEKGRFNICMVPALSPLGVSFISCGQAHTAVLAKDGKVFTFGEGSHGQLGHNSAANEVRPRLVDGLDGPASQIACGRCHTLVLGSSGQLWAFGNGVKGQIGTGRAEDSLSPTLVQLPWTVDDAAAIPSDLKISAGWNTNFTFSSPAQNVDRGRITGRLDKTKLQSWLSMTHGNAEARREISMMFFTSSSLVASFTKANGSSLEAGALTVDLEAASQAFDQLLAVPWIKQSVNLKLLTDLLVESMTALKSPEILLILLTCPLFQEDYNVMTGALGLAVILGNLNEKALESLRGWWSSLTPSILMKHIMVFKKALAFMLRNGLLVTHNPGVKYLMEALKLLYKANKAGKSYKVPLSTFYVEEINGNVLPIQDVTLWWEFSKVEDDENTPVIFCRYPFLFTLVHKVAVFNTYASIMKKTHHFIHNLALWWPDKTLVDPQNSAPAPVFQLTLRRTHLVEDTFRQLGAADHSAFQKELLVKFVDETRVMNVNKRDFFLHVFDELMTPESEMFMYNESKTLAWFPPRSKVEENRYFLFGVLCGLALYNHNIVHLPFPLVLFKKLVRVKPSMDDMKEYDPVMAESWRCMLEDYTPDQVKELDTPFNVTWGGENVELDPKEAGKLVTGSNRKEYVAAFINHAFNKSVESVFEAFKRGFFKVCDMNVVDFFQPEELQAVMVGQETYDWEVFKQNTVYEGDYHAGHPNIITFWEVFENLTAEEKKKFFLFLTGCDRVPFLGMKIIRMTVAVLPNATELHLPESLTCHCLLLLPMYQRYPVDRTMQTRLRQAINHNRGFWKKDNTRC</sequence>
<dbReference type="InterPro" id="IPR000408">
    <property type="entry name" value="Reg_chr_condens"/>
</dbReference>
<evidence type="ECO:0000313" key="7">
    <source>
        <dbReference type="Ensembl" id="ENSSDUP00000002709.1"/>
    </source>
</evidence>
<dbReference type="Ensembl" id="ENSSDUT00000002782.1">
    <property type="protein sequence ID" value="ENSSDUP00000002709.1"/>
    <property type="gene ID" value="ENSSDUG00000002107.1"/>
</dbReference>
<evidence type="ECO:0000313" key="8">
    <source>
        <dbReference type="Proteomes" id="UP000261420"/>
    </source>
</evidence>
<dbReference type="Gene3D" id="3.30.2410.10">
    <property type="entry name" value="Hect, E3 ligase catalytic domain"/>
    <property type="match status" value="1"/>
</dbReference>
<dbReference type="InterPro" id="IPR000569">
    <property type="entry name" value="HECT_dom"/>
</dbReference>
<reference evidence="7" key="2">
    <citation type="submission" date="2025-09" db="UniProtKB">
        <authorList>
            <consortium name="Ensembl"/>
        </authorList>
    </citation>
    <scope>IDENTIFICATION</scope>
</reference>
<dbReference type="SUPFAM" id="SSF50985">
    <property type="entry name" value="RCC1/BLIP-II"/>
    <property type="match status" value="1"/>
</dbReference>
<proteinExistence type="predicted"/>
<dbReference type="PROSITE" id="PS50012">
    <property type="entry name" value="RCC1_3"/>
    <property type="match status" value="7"/>
</dbReference>
<evidence type="ECO:0000256" key="4">
    <source>
        <dbReference type="PROSITE-ProRule" id="PRU00104"/>
    </source>
</evidence>
<dbReference type="SMART" id="SM00119">
    <property type="entry name" value="HECTc"/>
    <property type="match status" value="1"/>
</dbReference>
<dbReference type="InterPro" id="IPR009091">
    <property type="entry name" value="RCC1/BLIP-II"/>
</dbReference>